<dbReference type="Proteomes" id="UP000189796">
    <property type="component" value="Chromosome I"/>
</dbReference>
<reference evidence="1 2" key="1">
    <citation type="submission" date="2016-11" db="EMBL/GenBank/DDBJ databases">
        <authorList>
            <person name="Jaros S."/>
            <person name="Januszkiewicz K."/>
            <person name="Wedrychowicz H."/>
        </authorList>
    </citation>
    <scope>NUCLEOTIDE SEQUENCE [LARGE SCALE GENOMIC DNA]</scope>
    <source>
        <strain evidence="1 2">GAS138</strain>
    </source>
</reference>
<dbReference type="EMBL" id="LT670817">
    <property type="protein sequence ID" value="SHH06252.1"/>
    <property type="molecule type" value="Genomic_DNA"/>
</dbReference>
<gene>
    <name evidence="1" type="ORF">SAMN05443248_3545</name>
</gene>
<dbReference type="AlphaFoldDB" id="A0A1M5PX78"/>
<dbReference type="OrthoDB" id="7837466at2"/>
<sequence>MGKIVDFRQKIIDGLKTLIPELDVDWYDGLFDEHDIADWTLKTPCARVAVMNVPTEQTFTGELNALLRCVVVIIDENKSVALDGDARAWDYVETVATWANMNEFGHPDAAPAGAIKFKRISQPVLRREGVAVGVIEWQSNLMIGTNQVIMRDFVWNNGQMVTKVPTTKNMALGYVHNAAGQSSNDQLDVTPETD</sequence>
<protein>
    <submittedName>
        <fullName evidence="1">Uncharacterized protein</fullName>
    </submittedName>
</protein>
<evidence type="ECO:0000313" key="2">
    <source>
        <dbReference type="Proteomes" id="UP000189796"/>
    </source>
</evidence>
<dbReference type="RefSeq" id="WP_079602525.1">
    <property type="nucleotide sequence ID" value="NZ_LT670817.1"/>
</dbReference>
<name>A0A1M5PX78_9BRAD</name>
<organism evidence="1 2">
    <name type="scientific">Bradyrhizobium erythrophlei</name>
    <dbReference type="NCBI Taxonomy" id="1437360"/>
    <lineage>
        <taxon>Bacteria</taxon>
        <taxon>Pseudomonadati</taxon>
        <taxon>Pseudomonadota</taxon>
        <taxon>Alphaproteobacteria</taxon>
        <taxon>Hyphomicrobiales</taxon>
        <taxon>Nitrobacteraceae</taxon>
        <taxon>Bradyrhizobium</taxon>
    </lineage>
</organism>
<evidence type="ECO:0000313" key="1">
    <source>
        <dbReference type="EMBL" id="SHH06252.1"/>
    </source>
</evidence>
<proteinExistence type="predicted"/>
<accession>A0A1M5PX78</accession>